<proteinExistence type="predicted"/>
<evidence type="ECO:0000313" key="2">
    <source>
        <dbReference type="Proteomes" id="UP001159042"/>
    </source>
</evidence>
<reference evidence="1 2" key="1">
    <citation type="journal article" date="2023" name="Insect Mol. Biol.">
        <title>Genome sequencing provides insights into the evolution of gene families encoding plant cell wall-degrading enzymes in longhorned beetles.</title>
        <authorList>
            <person name="Shin N.R."/>
            <person name="Okamura Y."/>
            <person name="Kirsch R."/>
            <person name="Pauchet Y."/>
        </authorList>
    </citation>
    <scope>NUCLEOTIDE SEQUENCE [LARGE SCALE GENOMIC DNA]</scope>
    <source>
        <strain evidence="1">EAD_L_NR</strain>
    </source>
</reference>
<accession>A0AAV8W067</accession>
<keyword evidence="2" id="KW-1185">Reference proteome</keyword>
<dbReference type="AlphaFoldDB" id="A0AAV8W067"/>
<evidence type="ECO:0000313" key="1">
    <source>
        <dbReference type="EMBL" id="KAJ8919694.1"/>
    </source>
</evidence>
<name>A0AAV8W067_9CUCU</name>
<dbReference type="EMBL" id="JANEYG010000016">
    <property type="protein sequence ID" value="KAJ8919694.1"/>
    <property type="molecule type" value="Genomic_DNA"/>
</dbReference>
<organism evidence="1 2">
    <name type="scientific">Exocentrus adspersus</name>
    <dbReference type="NCBI Taxonomy" id="1586481"/>
    <lineage>
        <taxon>Eukaryota</taxon>
        <taxon>Metazoa</taxon>
        <taxon>Ecdysozoa</taxon>
        <taxon>Arthropoda</taxon>
        <taxon>Hexapoda</taxon>
        <taxon>Insecta</taxon>
        <taxon>Pterygota</taxon>
        <taxon>Neoptera</taxon>
        <taxon>Endopterygota</taxon>
        <taxon>Coleoptera</taxon>
        <taxon>Polyphaga</taxon>
        <taxon>Cucujiformia</taxon>
        <taxon>Chrysomeloidea</taxon>
        <taxon>Cerambycidae</taxon>
        <taxon>Lamiinae</taxon>
        <taxon>Acanthocinini</taxon>
        <taxon>Exocentrus</taxon>
    </lineage>
</organism>
<comment type="caution">
    <text evidence="1">The sequence shown here is derived from an EMBL/GenBank/DDBJ whole genome shotgun (WGS) entry which is preliminary data.</text>
</comment>
<protein>
    <submittedName>
        <fullName evidence="1">Uncharacterized protein</fullName>
    </submittedName>
</protein>
<sequence>MAKSDFVNQFYNIHGDLYPLTEEDLESLHPRTYLESLFQIDVFIYFKLHKKLLDVIKGGHEVFISKALKHPLLLKEAIGYVTAESFVNDFLPCTSYTMRMKVVKKMSFYLDELQMDEVVSCMYKRYGLNTAQKILHTCSSSKVREFLTNHEIILRARQIKYIFDKDPKLFTFFLLHYKVVKGSAYNHRNLSRYVAAKDIAFWKKLKEEELLHVQLLGRRTGKKYISHNTAEVLDNIRPYTSFLPLKVMLRKLQGHFHNLYLKMDELSAYDFCTNFLNCYPRNKQWQMFAQTFEKVFGSSVVDNLICLEIAFYDLFPDKSIRNKWGQVQYDSSKEDQYLKYCDPLTAVPLIKDKINVTSDIHQRTTLVKLLIDNCVENKDWATFEGVLKYISVRHRNEDSLEDILFKIKEADLDALNKNHWTYIIEIVTFLRVKKLLKFHNGWYFLVKFIEYSILHGEPYLKELTMYIEDVHKNWGSFPIELDNPEIKKQIFIDIIKIYRNIVKDQRDFNTVEVRLINSIIEFNLQHPECAVDISTFPDLMETIKSLLDKDACTFKRGDSILLQTIISNNLVHADLPVVALDEAKILEILRRNYGLIYDVRDALVKRVTKIDRSKFEDDVLELVWGNVENTYVLEPIVRWFYQKQPRSIVPHFDRILPKHSTYISVNCIKCLSHLGFDQKVKDYCMEKLNLVDSFLDEKMDTDTTKKVEEQKVKVDSWIIDALSVLLNTKEYLETVVDRLVPTKKKISAEDEELHEIYELQCRVGESLKKIKEPALALPAVLKFCVGDYLQATLPALYSICYRSAENTLPPYMNMLSKTAVSARKHAVFLTCELLDYNSAVNTLSSANRSHVSSEKHIFSATLKYFRKNPTAVLFNLVMDNVNTINENDKETLGSLVSTKLPKKYVALFIEKCWYFLESLKEKDVKVESYLNSFLGFIVKNQKVFISLPESFCRHIIGGYFKKRFSSDFATHLDQIKKFVCIVLQYRVAERADNFKFVFNIISTAKKERHIDFIQDFFSKWQESTIEDMKSKKKLDNDYVELFRQHWSRIFTRIEMFNQHMLLDLLSLENRSASDENYAQELLLYLEKLVTDYGPYIYYIFKEVLPSSTFATKEKYSVLYQMLTYKKSTLSCILVLDLIGCRPYSADEAATYNKIKEMLIDVSDPIVCIYWNNQFGYKN</sequence>
<gene>
    <name evidence="1" type="ORF">NQ315_006222</name>
</gene>
<dbReference type="Proteomes" id="UP001159042">
    <property type="component" value="Unassembled WGS sequence"/>
</dbReference>